<dbReference type="PROSITE" id="PS01360">
    <property type="entry name" value="ZF_MYND_1"/>
    <property type="match status" value="1"/>
</dbReference>
<evidence type="ECO:0000256" key="2">
    <source>
        <dbReference type="ARBA" id="ARBA00022771"/>
    </source>
</evidence>
<keyword evidence="7" id="KW-1185">Reference proteome</keyword>
<dbReference type="SUPFAM" id="SSF144232">
    <property type="entry name" value="HIT/MYND zinc finger-like"/>
    <property type="match status" value="1"/>
</dbReference>
<proteinExistence type="predicted"/>
<evidence type="ECO:0000256" key="3">
    <source>
        <dbReference type="ARBA" id="ARBA00022833"/>
    </source>
</evidence>
<dbReference type="Gene3D" id="6.10.140.2220">
    <property type="match status" value="1"/>
</dbReference>
<feature type="domain" description="MYND-type" evidence="5">
    <location>
        <begin position="5"/>
        <end position="41"/>
    </location>
</feature>
<dbReference type="STRING" id="1314776.A0A166BBG5"/>
<evidence type="ECO:0000256" key="1">
    <source>
        <dbReference type="ARBA" id="ARBA00022723"/>
    </source>
</evidence>
<dbReference type="Proteomes" id="UP000076798">
    <property type="component" value="Unassembled WGS sequence"/>
</dbReference>
<gene>
    <name evidence="6" type="ORF">SISSUDRAFT_1050206</name>
</gene>
<evidence type="ECO:0000313" key="6">
    <source>
        <dbReference type="EMBL" id="KZT36187.1"/>
    </source>
</evidence>
<sequence>MTRSCIVCGTLTKKTCTGCANTAYCSRKCQTGDWLSHIVDCESPGRELTTADHLAASIFKHDTHYMKGDTAKDYGYFRILSAQEGTILDSIWVEVIFAGGVKPPTLHKWRIEGRLHQEVVALYRTTANLSPVNLAWLLDHPAIFDPDPNTSHITDAAQDMKLVVWRFIGGPPTDTLDDLDRKADDWPLYKQCCFHFYVMVMAYGGPLAALPVPWVVFGYCVFNSPVDMPLRQLYRDLIDKCTFEEFCEAYRTSRLVQLMDSKGFRSRRIQMPEHFETVLSQSPNYVSTVWYLRTYLIDQSDELPDPMILLPYGFANCRDRAEFARLIHFYAKVLRDWAIPPLALHDAAVHDGIYEYVSRLPIFESTTPERRFLKRVLKTQNWWLFGGSSSTATQWIELSAFVYLMILYHARNRT</sequence>
<organism evidence="6 7">
    <name type="scientific">Sistotremastrum suecicum HHB10207 ss-3</name>
    <dbReference type="NCBI Taxonomy" id="1314776"/>
    <lineage>
        <taxon>Eukaryota</taxon>
        <taxon>Fungi</taxon>
        <taxon>Dikarya</taxon>
        <taxon>Basidiomycota</taxon>
        <taxon>Agaricomycotina</taxon>
        <taxon>Agaricomycetes</taxon>
        <taxon>Sistotremastrales</taxon>
        <taxon>Sistotremastraceae</taxon>
        <taxon>Sistotremastrum</taxon>
    </lineage>
</organism>
<reference evidence="6 7" key="1">
    <citation type="journal article" date="2016" name="Mol. Biol. Evol.">
        <title>Comparative Genomics of Early-Diverging Mushroom-Forming Fungi Provides Insights into the Origins of Lignocellulose Decay Capabilities.</title>
        <authorList>
            <person name="Nagy L.G."/>
            <person name="Riley R."/>
            <person name="Tritt A."/>
            <person name="Adam C."/>
            <person name="Daum C."/>
            <person name="Floudas D."/>
            <person name="Sun H."/>
            <person name="Yadav J.S."/>
            <person name="Pangilinan J."/>
            <person name="Larsson K.H."/>
            <person name="Matsuura K."/>
            <person name="Barry K."/>
            <person name="Labutti K."/>
            <person name="Kuo R."/>
            <person name="Ohm R.A."/>
            <person name="Bhattacharya S.S."/>
            <person name="Shirouzu T."/>
            <person name="Yoshinaga Y."/>
            <person name="Martin F.M."/>
            <person name="Grigoriev I.V."/>
            <person name="Hibbett D.S."/>
        </authorList>
    </citation>
    <scope>NUCLEOTIDE SEQUENCE [LARGE SCALE GENOMIC DNA]</scope>
    <source>
        <strain evidence="6 7">HHB10207 ss-3</strain>
    </source>
</reference>
<keyword evidence="3" id="KW-0862">Zinc</keyword>
<dbReference type="PROSITE" id="PS50865">
    <property type="entry name" value="ZF_MYND_2"/>
    <property type="match status" value="1"/>
</dbReference>
<protein>
    <recommendedName>
        <fullName evidence="5">MYND-type domain-containing protein</fullName>
    </recommendedName>
</protein>
<dbReference type="Pfam" id="PF01753">
    <property type="entry name" value="zf-MYND"/>
    <property type="match status" value="1"/>
</dbReference>
<dbReference type="GO" id="GO:0008270">
    <property type="term" value="F:zinc ion binding"/>
    <property type="evidence" value="ECO:0007669"/>
    <property type="project" value="UniProtKB-KW"/>
</dbReference>
<evidence type="ECO:0000256" key="4">
    <source>
        <dbReference type="PROSITE-ProRule" id="PRU00134"/>
    </source>
</evidence>
<dbReference type="OrthoDB" id="4851849at2759"/>
<keyword evidence="2 4" id="KW-0863">Zinc-finger</keyword>
<dbReference type="InterPro" id="IPR002893">
    <property type="entry name" value="Znf_MYND"/>
</dbReference>
<name>A0A166BBG5_9AGAM</name>
<evidence type="ECO:0000313" key="7">
    <source>
        <dbReference type="Proteomes" id="UP000076798"/>
    </source>
</evidence>
<dbReference type="AlphaFoldDB" id="A0A166BBG5"/>
<keyword evidence="1" id="KW-0479">Metal-binding</keyword>
<evidence type="ECO:0000259" key="5">
    <source>
        <dbReference type="PROSITE" id="PS50865"/>
    </source>
</evidence>
<dbReference type="EMBL" id="KV428114">
    <property type="protein sequence ID" value="KZT36187.1"/>
    <property type="molecule type" value="Genomic_DNA"/>
</dbReference>
<accession>A0A166BBG5</accession>